<comment type="caution">
    <text evidence="1">The sequence shown here is derived from an EMBL/GenBank/DDBJ whole genome shotgun (WGS) entry which is preliminary data.</text>
</comment>
<accession>A0A1G2DF29</accession>
<dbReference type="AlphaFoldDB" id="A0A1G2DF29"/>
<evidence type="ECO:0000313" key="1">
    <source>
        <dbReference type="EMBL" id="OGZ11561.1"/>
    </source>
</evidence>
<evidence type="ECO:0000313" key="2">
    <source>
        <dbReference type="Proteomes" id="UP000178636"/>
    </source>
</evidence>
<protein>
    <submittedName>
        <fullName evidence="1">Uncharacterized protein</fullName>
    </submittedName>
</protein>
<dbReference type="EMBL" id="MHLO01000032">
    <property type="protein sequence ID" value="OGZ11561.1"/>
    <property type="molecule type" value="Genomic_DNA"/>
</dbReference>
<reference evidence="1 2" key="1">
    <citation type="journal article" date="2016" name="Nat. Commun.">
        <title>Thousands of microbial genomes shed light on interconnected biogeochemical processes in an aquifer system.</title>
        <authorList>
            <person name="Anantharaman K."/>
            <person name="Brown C.T."/>
            <person name="Hug L.A."/>
            <person name="Sharon I."/>
            <person name="Castelle C.J."/>
            <person name="Probst A.J."/>
            <person name="Thomas B.C."/>
            <person name="Singh A."/>
            <person name="Wilkins M.J."/>
            <person name="Karaoz U."/>
            <person name="Brodie E.L."/>
            <person name="Williams K.H."/>
            <person name="Hubbard S.S."/>
            <person name="Banfield J.F."/>
        </authorList>
    </citation>
    <scope>NUCLEOTIDE SEQUENCE [LARGE SCALE GENOMIC DNA]</scope>
</reference>
<gene>
    <name evidence="1" type="ORF">A3C93_00980</name>
</gene>
<sequence>MKTAFVTYNTVGHGELPSGLHTSPCGAEALVLQNTKGEAWGAKRAPGSYERTPSEGKTLTANRQEEIGALWEELQKHATEIDHLVVYVGANGSQRAVALSAQLPPERVTYVLCNCSLPAKENVIALMGMSAARRVDCECGGHDTMRAIFDRFMERGTLDA</sequence>
<dbReference type="Proteomes" id="UP000178636">
    <property type="component" value="Unassembled WGS sequence"/>
</dbReference>
<organism evidence="1 2">
    <name type="scientific">Candidatus Lloydbacteria bacterium RIFCSPHIGHO2_02_FULL_54_17</name>
    <dbReference type="NCBI Taxonomy" id="1798664"/>
    <lineage>
        <taxon>Bacteria</taxon>
        <taxon>Candidatus Lloydiibacteriota</taxon>
    </lineage>
</organism>
<name>A0A1G2DF29_9BACT</name>
<proteinExistence type="predicted"/>